<feature type="region of interest" description="Disordered" evidence="1">
    <location>
        <begin position="1"/>
        <end position="42"/>
    </location>
</feature>
<organism evidence="2">
    <name type="scientific">Hemiselmis tepida</name>
    <dbReference type="NCBI Taxonomy" id="464990"/>
    <lineage>
        <taxon>Eukaryota</taxon>
        <taxon>Cryptophyceae</taxon>
        <taxon>Cryptomonadales</taxon>
        <taxon>Hemiselmidaceae</taxon>
        <taxon>Hemiselmis</taxon>
    </lineage>
</organism>
<dbReference type="AlphaFoldDB" id="A0A7S0VUR8"/>
<feature type="compositionally biased region" description="Basic and acidic residues" evidence="1">
    <location>
        <begin position="19"/>
        <end position="39"/>
    </location>
</feature>
<evidence type="ECO:0000313" key="2">
    <source>
        <dbReference type="EMBL" id="CAD8796379.1"/>
    </source>
</evidence>
<protein>
    <submittedName>
        <fullName evidence="2">Uncharacterized protein</fullName>
    </submittedName>
</protein>
<feature type="compositionally biased region" description="Basic and acidic residues" evidence="1">
    <location>
        <begin position="84"/>
        <end position="96"/>
    </location>
</feature>
<proteinExistence type="predicted"/>
<accession>A0A7S0VUR8</accession>
<dbReference type="EMBL" id="HBFN01017163">
    <property type="protein sequence ID" value="CAD8796379.1"/>
    <property type="molecule type" value="Transcribed_RNA"/>
</dbReference>
<reference evidence="2" key="1">
    <citation type="submission" date="2021-01" db="EMBL/GenBank/DDBJ databases">
        <authorList>
            <person name="Corre E."/>
            <person name="Pelletier E."/>
            <person name="Niang G."/>
            <person name="Scheremetjew M."/>
            <person name="Finn R."/>
            <person name="Kale V."/>
            <person name="Holt S."/>
            <person name="Cochrane G."/>
            <person name="Meng A."/>
            <person name="Brown T."/>
            <person name="Cohen L."/>
        </authorList>
    </citation>
    <scope>NUCLEOTIDE SEQUENCE</scope>
    <source>
        <strain evidence="2">CCMP443</strain>
    </source>
</reference>
<evidence type="ECO:0000256" key="1">
    <source>
        <dbReference type="SAM" id="MobiDB-lite"/>
    </source>
</evidence>
<feature type="region of interest" description="Disordered" evidence="1">
    <location>
        <begin position="81"/>
        <end position="105"/>
    </location>
</feature>
<sequence length="105" mass="11449">MEFVQQTYDHNAGQPASLLHRDTHDALDERQEGRGDKMGGEGVAVEDVSDLGPLGHEGVQPFLVGVKGLPSPIHNVLRELGGPETREPSAARRDAFQKSLVLQRQ</sequence>
<gene>
    <name evidence="2" type="ORF">HTEP1355_LOCUS10019</name>
</gene>
<name>A0A7S0VUR8_9CRYP</name>